<dbReference type="HAMAP" id="MF_00379">
    <property type="entry name" value="GTPase_MnmE"/>
    <property type="match status" value="1"/>
</dbReference>
<dbReference type="Pfam" id="PF01926">
    <property type="entry name" value="MMR_HSR1"/>
    <property type="match status" value="1"/>
</dbReference>
<dbReference type="GO" id="GO:0005525">
    <property type="term" value="F:GTP binding"/>
    <property type="evidence" value="ECO:0007669"/>
    <property type="project" value="UniProtKB-UniRule"/>
</dbReference>
<feature type="binding site" evidence="6">
    <location>
        <position position="257"/>
    </location>
    <ligand>
        <name>K(+)</name>
        <dbReference type="ChEBI" id="CHEBI:29103"/>
    </ligand>
</feature>
<dbReference type="GO" id="GO:0002098">
    <property type="term" value="P:tRNA wobble uridine modification"/>
    <property type="evidence" value="ECO:0007669"/>
    <property type="project" value="TreeGrafter"/>
</dbReference>
<evidence type="ECO:0000256" key="4">
    <source>
        <dbReference type="ARBA" id="ARBA00022958"/>
    </source>
</evidence>
<dbReference type="GO" id="GO:0030488">
    <property type="term" value="P:tRNA methylation"/>
    <property type="evidence" value="ECO:0007669"/>
    <property type="project" value="TreeGrafter"/>
</dbReference>
<dbReference type="EMBL" id="SWJE01000014">
    <property type="protein sequence ID" value="TKC83493.1"/>
    <property type="molecule type" value="Genomic_DNA"/>
</dbReference>
<feature type="binding site" evidence="6">
    <location>
        <position position="261"/>
    </location>
    <ligand>
        <name>Mg(2+)</name>
        <dbReference type="ChEBI" id="CHEBI:18420"/>
    </ligand>
</feature>
<dbReference type="AlphaFoldDB" id="A0A4U1HSV7"/>
<keyword evidence="2 6" id="KW-0819">tRNA processing</keyword>
<dbReference type="CDD" id="cd04164">
    <property type="entry name" value="trmE"/>
    <property type="match status" value="1"/>
</dbReference>
<feature type="binding site" evidence="6">
    <location>
        <position position="25"/>
    </location>
    <ligand>
        <name>(6S)-5-formyl-5,6,7,8-tetrahydrofolate</name>
        <dbReference type="ChEBI" id="CHEBI:57457"/>
    </ligand>
</feature>
<evidence type="ECO:0000313" key="9">
    <source>
        <dbReference type="EMBL" id="TKC83493.1"/>
    </source>
</evidence>
<dbReference type="InterPro" id="IPR004520">
    <property type="entry name" value="GTPase_MnmE"/>
</dbReference>
<dbReference type="InterPro" id="IPR018948">
    <property type="entry name" value="GTP-bd_TrmE_N"/>
</dbReference>
<dbReference type="GO" id="GO:0003924">
    <property type="term" value="F:GTPase activity"/>
    <property type="evidence" value="ECO:0007669"/>
    <property type="project" value="UniProtKB-UniRule"/>
</dbReference>
<gene>
    <name evidence="6 9" type="primary">mnmE</name>
    <name evidence="6" type="synonym">trmE</name>
    <name evidence="9" type="ORF">FAZ69_23690</name>
</gene>
<dbReference type="InterPro" id="IPR027417">
    <property type="entry name" value="P-loop_NTPase"/>
</dbReference>
<dbReference type="Gene3D" id="3.30.1360.120">
    <property type="entry name" value="Probable tRNA modification gtpase trme, domain 1"/>
    <property type="match status" value="1"/>
</dbReference>
<feature type="binding site" evidence="6">
    <location>
        <begin position="280"/>
        <end position="283"/>
    </location>
    <ligand>
        <name>GTP</name>
        <dbReference type="ChEBI" id="CHEBI:37565"/>
    </ligand>
</feature>
<dbReference type="InterPro" id="IPR005225">
    <property type="entry name" value="Small_GTP-bd"/>
</dbReference>
<feature type="binding site" evidence="6">
    <location>
        <position position="255"/>
    </location>
    <ligand>
        <name>K(+)</name>
        <dbReference type="ChEBI" id="CHEBI:29103"/>
    </ligand>
</feature>
<keyword evidence="6" id="KW-0460">Magnesium</keyword>
<protein>
    <recommendedName>
        <fullName evidence="6">tRNA modification GTPase MnmE</fullName>
        <ecNumber evidence="6">3.6.-.-</ecNumber>
    </recommendedName>
</protein>
<feature type="binding site" evidence="6">
    <location>
        <begin position="236"/>
        <end position="241"/>
    </location>
    <ligand>
        <name>GTP</name>
        <dbReference type="ChEBI" id="CHEBI:37565"/>
    </ligand>
</feature>
<dbReference type="CDD" id="cd14858">
    <property type="entry name" value="TrmE_N"/>
    <property type="match status" value="1"/>
</dbReference>
<dbReference type="Gene3D" id="3.40.50.300">
    <property type="entry name" value="P-loop containing nucleotide triphosphate hydrolases"/>
    <property type="match status" value="1"/>
</dbReference>
<proteinExistence type="inferred from homology"/>
<dbReference type="GO" id="GO:0005829">
    <property type="term" value="C:cytosol"/>
    <property type="evidence" value="ECO:0007669"/>
    <property type="project" value="TreeGrafter"/>
</dbReference>
<feature type="binding site" evidence="6">
    <location>
        <position position="130"/>
    </location>
    <ligand>
        <name>(6S)-5-formyl-5,6,7,8-tetrahydrofolate</name>
        <dbReference type="ChEBI" id="CHEBI:57457"/>
    </ligand>
</feature>
<keyword evidence="5 6" id="KW-0342">GTP-binding</keyword>
<comment type="cofactor">
    <cofactor evidence="6">
        <name>K(+)</name>
        <dbReference type="ChEBI" id="CHEBI:29103"/>
    </cofactor>
    <text evidence="6">Binds 1 potassium ion per subunit.</text>
</comment>
<dbReference type="InterPro" id="IPR006073">
    <property type="entry name" value="GTP-bd"/>
</dbReference>
<feature type="binding site" evidence="6">
    <location>
        <begin position="255"/>
        <end position="261"/>
    </location>
    <ligand>
        <name>GTP</name>
        <dbReference type="ChEBI" id="CHEBI:37565"/>
    </ligand>
</feature>
<dbReference type="SUPFAM" id="SSF116878">
    <property type="entry name" value="TrmE connector domain"/>
    <property type="match status" value="1"/>
</dbReference>
<dbReference type="PANTHER" id="PTHR42714">
    <property type="entry name" value="TRNA MODIFICATION GTPASE GTPBP3"/>
    <property type="match status" value="1"/>
</dbReference>
<feature type="binding site" evidence="6">
    <location>
        <position position="87"/>
    </location>
    <ligand>
        <name>(6S)-5-formyl-5,6,7,8-tetrahydrofolate</name>
        <dbReference type="ChEBI" id="CHEBI:57457"/>
    </ligand>
</feature>
<dbReference type="InterPro" id="IPR027368">
    <property type="entry name" value="MnmE_dom2"/>
</dbReference>
<dbReference type="EC" id="3.6.-.-" evidence="6"/>
<keyword evidence="4 6" id="KW-0630">Potassium</keyword>
<accession>A0A4U1HSV7</accession>
<keyword evidence="10" id="KW-1185">Reference proteome</keyword>
<name>A0A4U1HSV7_9BURK</name>
<dbReference type="Pfam" id="PF12631">
    <property type="entry name" value="MnmE_helical"/>
    <property type="match status" value="1"/>
</dbReference>
<feature type="binding site" evidence="6">
    <location>
        <position position="236"/>
    </location>
    <ligand>
        <name>K(+)</name>
        <dbReference type="ChEBI" id="CHEBI:29103"/>
    </ligand>
</feature>
<comment type="similarity">
    <text evidence="1 6 7">Belongs to the TRAFAC class TrmE-Era-EngA-EngB-Septin-like GTPase superfamily. TrmE GTPase family.</text>
</comment>
<dbReference type="PRINTS" id="PR00326">
    <property type="entry name" value="GTP1OBG"/>
</dbReference>
<evidence type="ECO:0000256" key="1">
    <source>
        <dbReference type="ARBA" id="ARBA00011043"/>
    </source>
</evidence>
<keyword evidence="6" id="KW-0479">Metal-binding</keyword>
<dbReference type="Gene3D" id="1.20.120.430">
    <property type="entry name" value="tRNA modification GTPase MnmE domain 2"/>
    <property type="match status" value="1"/>
</dbReference>
<evidence type="ECO:0000256" key="7">
    <source>
        <dbReference type="RuleBase" id="RU003313"/>
    </source>
</evidence>
<keyword evidence="6" id="KW-0378">Hydrolase</keyword>
<feature type="domain" description="TrmE-type G" evidence="8">
    <location>
        <begin position="226"/>
        <end position="388"/>
    </location>
</feature>
<dbReference type="PROSITE" id="PS51709">
    <property type="entry name" value="G_TRME"/>
    <property type="match status" value="1"/>
</dbReference>
<reference evidence="9 10" key="1">
    <citation type="submission" date="2019-04" db="EMBL/GenBank/DDBJ databases">
        <title>Trinickia sp. 7GSK02, isolated from subtropical forest soil.</title>
        <authorList>
            <person name="Gao Z.-H."/>
            <person name="Qiu L.-H."/>
        </authorList>
    </citation>
    <scope>NUCLEOTIDE SEQUENCE [LARGE SCALE GENOMIC DNA]</scope>
    <source>
        <strain evidence="9 10">7GSK02</strain>
    </source>
</reference>
<dbReference type="NCBIfam" id="TIGR00450">
    <property type="entry name" value="mnmE_trmE_thdF"/>
    <property type="match status" value="1"/>
</dbReference>
<organism evidence="9 10">
    <name type="scientific">Trinickia terrae</name>
    <dbReference type="NCBI Taxonomy" id="2571161"/>
    <lineage>
        <taxon>Bacteria</taxon>
        <taxon>Pseudomonadati</taxon>
        <taxon>Pseudomonadota</taxon>
        <taxon>Betaproteobacteria</taxon>
        <taxon>Burkholderiales</taxon>
        <taxon>Burkholderiaceae</taxon>
        <taxon>Trinickia</taxon>
    </lineage>
</organism>
<comment type="caution">
    <text evidence="9">The sequence shown here is derived from an EMBL/GenBank/DDBJ whole genome shotgun (WGS) entry which is preliminary data.</text>
</comment>
<feature type="binding site" evidence="6">
    <location>
        <position position="466"/>
    </location>
    <ligand>
        <name>(6S)-5-formyl-5,6,7,8-tetrahydrofolate</name>
        <dbReference type="ChEBI" id="CHEBI:57457"/>
    </ligand>
</feature>
<evidence type="ECO:0000256" key="3">
    <source>
        <dbReference type="ARBA" id="ARBA00022741"/>
    </source>
</evidence>
<feature type="binding site" evidence="6">
    <location>
        <position position="240"/>
    </location>
    <ligand>
        <name>Mg(2+)</name>
        <dbReference type="ChEBI" id="CHEBI:18420"/>
    </ligand>
</feature>
<comment type="subcellular location">
    <subcellularLocation>
        <location evidence="6">Cytoplasm</location>
    </subcellularLocation>
</comment>
<keyword evidence="3 6" id="KW-0547">Nucleotide-binding</keyword>
<dbReference type="SUPFAM" id="SSF52540">
    <property type="entry name" value="P-loop containing nucleoside triphosphate hydrolases"/>
    <property type="match status" value="1"/>
</dbReference>
<evidence type="ECO:0000256" key="6">
    <source>
        <dbReference type="HAMAP-Rule" id="MF_00379"/>
    </source>
</evidence>
<dbReference type="GO" id="GO:0046872">
    <property type="term" value="F:metal ion binding"/>
    <property type="evidence" value="ECO:0007669"/>
    <property type="project" value="UniProtKB-KW"/>
</dbReference>
<comment type="subunit">
    <text evidence="6">Homodimer. Heterotetramer of two MnmE and two MnmG subunits.</text>
</comment>
<dbReference type="InterPro" id="IPR031168">
    <property type="entry name" value="G_TrmE"/>
</dbReference>
<dbReference type="OrthoDB" id="9805918at2"/>
<dbReference type="PANTHER" id="PTHR42714:SF2">
    <property type="entry name" value="TRNA MODIFICATION GTPASE GTPBP3, MITOCHONDRIAL"/>
    <property type="match status" value="1"/>
</dbReference>
<dbReference type="NCBIfam" id="TIGR00231">
    <property type="entry name" value="small_GTP"/>
    <property type="match status" value="1"/>
</dbReference>
<keyword evidence="6" id="KW-0963">Cytoplasm</keyword>
<evidence type="ECO:0000313" key="10">
    <source>
        <dbReference type="Proteomes" id="UP000305539"/>
    </source>
</evidence>
<dbReference type="Pfam" id="PF10396">
    <property type="entry name" value="TrmE_N"/>
    <property type="match status" value="1"/>
</dbReference>
<evidence type="ECO:0000256" key="5">
    <source>
        <dbReference type="ARBA" id="ARBA00023134"/>
    </source>
</evidence>
<evidence type="ECO:0000259" key="8">
    <source>
        <dbReference type="PROSITE" id="PS51709"/>
    </source>
</evidence>
<dbReference type="Proteomes" id="UP000305539">
    <property type="component" value="Unassembled WGS sequence"/>
</dbReference>
<comment type="function">
    <text evidence="6">Exhibits a very high intrinsic GTPase hydrolysis rate. Involved in the addition of a carboxymethylaminomethyl (cmnm) group at the wobble position (U34) of certain tRNAs, forming tRNA-cmnm(5)s(2)U34.</text>
</comment>
<comment type="caution">
    <text evidence="6">Lacks conserved residue(s) required for the propagation of feature annotation.</text>
</comment>
<feature type="binding site" evidence="6">
    <location>
        <position position="260"/>
    </location>
    <ligand>
        <name>K(+)</name>
        <dbReference type="ChEBI" id="CHEBI:29103"/>
    </ligand>
</feature>
<dbReference type="InterPro" id="IPR025867">
    <property type="entry name" value="MnmE_helical"/>
</dbReference>
<dbReference type="RefSeq" id="WP_136897535.1">
    <property type="nucleotide sequence ID" value="NZ_SWJE01000014.1"/>
</dbReference>
<dbReference type="NCBIfam" id="NF003661">
    <property type="entry name" value="PRK05291.1-3"/>
    <property type="match status" value="1"/>
</dbReference>
<sequence length="466" mass="49675">MLATDSDPIVAIATAPGRGGIGVVRVSFGRAGEAAARALMQALCGQPLAPRHASYVPFLDQSGNALDRGIALYFPAPHSYTGEHVLELQGHGGPIVMQLLLQRCIDAGRAFALRLAEPGEFTRRAFLNDKLDLAQAEAVADLIEASTEAAARSAGRSLEGAFSRDIHTLVEDVITLRMLVEATLDFPEEEIDFLEAADARGKLAHIRERLAQVLADARQGALLREGLSVVLAGQPNVGKSSLLNALAGAELAIVTPIAGTTRDKVSQTIQIEGIPLHVIDTAGLRETEDEVEKIGIARTWNEIERADVVLHLLDARVGSTGEDHAIAARFPAGVPVVRVLNKTDLTGLATSVARLGGESDADVSEVRLSAKKGEGIDLLRAQLLRIAGWQAGAESVYLARERHLIALRAAQDHLALAADHANQNAQALDLFAEELRLAQEQLNSITGEFTSDDLLGVIFSRFCIGK</sequence>
<dbReference type="InterPro" id="IPR027266">
    <property type="entry name" value="TrmE/GcvT-like"/>
</dbReference>
<evidence type="ECO:0000256" key="2">
    <source>
        <dbReference type="ARBA" id="ARBA00022694"/>
    </source>
</evidence>